<organism evidence="1 2">
    <name type="scientific">Streptomyces milbemycinicus</name>
    <dbReference type="NCBI Taxonomy" id="476552"/>
    <lineage>
        <taxon>Bacteria</taxon>
        <taxon>Bacillati</taxon>
        <taxon>Actinomycetota</taxon>
        <taxon>Actinomycetes</taxon>
        <taxon>Kitasatosporales</taxon>
        <taxon>Streptomycetaceae</taxon>
        <taxon>Streptomyces</taxon>
    </lineage>
</organism>
<keyword evidence="2" id="KW-1185">Reference proteome</keyword>
<evidence type="ECO:0000313" key="1">
    <source>
        <dbReference type="EMBL" id="MFK4272577.1"/>
    </source>
</evidence>
<accession>A0ABW8M328</accession>
<comment type="caution">
    <text evidence="1">The sequence shown here is derived from an EMBL/GenBank/DDBJ whole genome shotgun (WGS) entry which is preliminary data.</text>
</comment>
<dbReference type="RefSeq" id="WP_404748872.1">
    <property type="nucleotide sequence ID" value="NZ_JBJDQH010000028.1"/>
</dbReference>
<dbReference type="Proteomes" id="UP001620295">
    <property type="component" value="Unassembled WGS sequence"/>
</dbReference>
<proteinExistence type="predicted"/>
<sequence>MASIPALEGHAGDREPNEAEVEKLLIRARAEFLAGETNLVISAVNAMGRAQAEQLYGRTWSAVPSGSRTAAA</sequence>
<name>A0ABW8M328_9ACTN</name>
<evidence type="ECO:0000313" key="2">
    <source>
        <dbReference type="Proteomes" id="UP001620295"/>
    </source>
</evidence>
<dbReference type="EMBL" id="JBJDQH010000028">
    <property type="protein sequence ID" value="MFK4272577.1"/>
    <property type="molecule type" value="Genomic_DNA"/>
</dbReference>
<gene>
    <name evidence="1" type="ORF">ACI2L5_48020</name>
</gene>
<protein>
    <submittedName>
        <fullName evidence="1">Uncharacterized protein</fullName>
    </submittedName>
</protein>
<reference evidence="1 2" key="1">
    <citation type="submission" date="2024-11" db="EMBL/GenBank/DDBJ databases">
        <title>The Natural Products Discovery Center: Release of the First 8490 Sequenced Strains for Exploring Actinobacteria Biosynthetic Diversity.</title>
        <authorList>
            <person name="Kalkreuter E."/>
            <person name="Kautsar S.A."/>
            <person name="Yang D."/>
            <person name="Bader C.D."/>
            <person name="Teijaro C.N."/>
            <person name="Fluegel L."/>
            <person name="Davis C.M."/>
            <person name="Simpson J.R."/>
            <person name="Lauterbach L."/>
            <person name="Steele A.D."/>
            <person name="Gui C."/>
            <person name="Meng S."/>
            <person name="Li G."/>
            <person name="Viehrig K."/>
            <person name="Ye F."/>
            <person name="Su P."/>
            <person name="Kiefer A.F."/>
            <person name="Nichols A."/>
            <person name="Cepeda A.J."/>
            <person name="Yan W."/>
            <person name="Fan B."/>
            <person name="Jiang Y."/>
            <person name="Adhikari A."/>
            <person name="Zheng C.-J."/>
            <person name="Schuster L."/>
            <person name="Cowan T.M."/>
            <person name="Smanski M.J."/>
            <person name="Chevrette M.G."/>
            <person name="De Carvalho L.P.S."/>
            <person name="Shen B."/>
        </authorList>
    </citation>
    <scope>NUCLEOTIDE SEQUENCE [LARGE SCALE GENOMIC DNA]</scope>
    <source>
        <strain evidence="1 2">NPDC020863</strain>
    </source>
</reference>